<keyword evidence="3" id="KW-0256">Endoplasmic reticulum</keyword>
<keyword evidence="4" id="KW-0653">Protein transport</keyword>
<dbReference type="GO" id="GO:0006890">
    <property type="term" value="P:retrograde vesicle-mediated transport, Golgi to endoplasmic reticulum"/>
    <property type="evidence" value="ECO:0007669"/>
    <property type="project" value="InterPro"/>
</dbReference>
<dbReference type="PANTHER" id="PTHR15922">
    <property type="entry name" value="NEUROBLASTOMA-AMPLIFIED SEQUENCE"/>
    <property type="match status" value="1"/>
</dbReference>
<dbReference type="InterPro" id="IPR013244">
    <property type="entry name" value="Sec39_domain"/>
</dbReference>
<keyword evidence="2" id="KW-0813">Transport</keyword>
<evidence type="ECO:0000313" key="6">
    <source>
        <dbReference type="EMBL" id="CAD7694901.1"/>
    </source>
</evidence>
<dbReference type="PANTHER" id="PTHR15922:SF2">
    <property type="entry name" value="NBAS SUBUNIT OF NRZ TETHERING COMPLEX"/>
    <property type="match status" value="1"/>
</dbReference>
<feature type="domain" description="Sec39" evidence="5">
    <location>
        <begin position="615"/>
        <end position="837"/>
    </location>
</feature>
<dbReference type="Pfam" id="PF08314">
    <property type="entry name" value="Sec39"/>
    <property type="match status" value="1"/>
</dbReference>
<comment type="caution">
    <text evidence="6">The sequence shown here is derived from an EMBL/GenBank/DDBJ whole genome shotgun (WGS) entry which is preliminary data.</text>
</comment>
<protein>
    <recommendedName>
        <fullName evidence="5">Sec39 domain-containing protein</fullName>
    </recommendedName>
</protein>
<evidence type="ECO:0000256" key="3">
    <source>
        <dbReference type="ARBA" id="ARBA00022824"/>
    </source>
</evidence>
<keyword evidence="7" id="KW-1185">Reference proteome</keyword>
<dbReference type="GO" id="GO:0015031">
    <property type="term" value="P:protein transport"/>
    <property type="evidence" value="ECO:0007669"/>
    <property type="project" value="UniProtKB-KW"/>
</dbReference>
<dbReference type="EMBL" id="CAJHUC010000280">
    <property type="protein sequence ID" value="CAD7694901.1"/>
    <property type="molecule type" value="Genomic_DNA"/>
</dbReference>
<evidence type="ECO:0000256" key="2">
    <source>
        <dbReference type="ARBA" id="ARBA00022448"/>
    </source>
</evidence>
<dbReference type="Proteomes" id="UP000708148">
    <property type="component" value="Unassembled WGS sequence"/>
</dbReference>
<dbReference type="SUPFAM" id="SSF50998">
    <property type="entry name" value="Quinoprotein alcohol dehydrogenase-like"/>
    <property type="match status" value="1"/>
</dbReference>
<gene>
    <name evidence="6" type="ORF">OSTQU699_LOCUS261</name>
</gene>
<dbReference type="OrthoDB" id="549639at2759"/>
<organism evidence="6 7">
    <name type="scientific">Ostreobium quekettii</name>
    <dbReference type="NCBI Taxonomy" id="121088"/>
    <lineage>
        <taxon>Eukaryota</taxon>
        <taxon>Viridiplantae</taxon>
        <taxon>Chlorophyta</taxon>
        <taxon>core chlorophytes</taxon>
        <taxon>Ulvophyceae</taxon>
        <taxon>TCBD clade</taxon>
        <taxon>Bryopsidales</taxon>
        <taxon>Ostreobineae</taxon>
        <taxon>Ostreobiaceae</taxon>
        <taxon>Ostreobium</taxon>
    </lineage>
</organism>
<evidence type="ECO:0000256" key="4">
    <source>
        <dbReference type="ARBA" id="ARBA00022927"/>
    </source>
</evidence>
<comment type="subcellular location">
    <subcellularLocation>
        <location evidence="1">Endoplasmic reticulum</location>
    </subcellularLocation>
</comment>
<dbReference type="InterPro" id="IPR011047">
    <property type="entry name" value="Quinoprotein_ADH-like_sf"/>
</dbReference>
<reference evidence="6" key="1">
    <citation type="submission" date="2020-12" db="EMBL/GenBank/DDBJ databases">
        <authorList>
            <person name="Iha C."/>
        </authorList>
    </citation>
    <scope>NUCLEOTIDE SEQUENCE</scope>
</reference>
<accession>A0A8S1IMF9</accession>
<evidence type="ECO:0000256" key="1">
    <source>
        <dbReference type="ARBA" id="ARBA00004240"/>
    </source>
</evidence>
<proteinExistence type="predicted"/>
<dbReference type="AlphaFoldDB" id="A0A8S1IMF9"/>
<dbReference type="GO" id="GO:0000149">
    <property type="term" value="F:SNARE binding"/>
    <property type="evidence" value="ECO:0007669"/>
    <property type="project" value="TreeGrafter"/>
</dbReference>
<evidence type="ECO:0000259" key="5">
    <source>
        <dbReference type="Pfam" id="PF08314"/>
    </source>
</evidence>
<dbReference type="GO" id="GO:0070939">
    <property type="term" value="C:Dsl1/NZR complex"/>
    <property type="evidence" value="ECO:0007669"/>
    <property type="project" value="TreeGrafter"/>
</dbReference>
<sequence>MAVSRDGILYERLHLYEDVDADEDGAKDLSTSTAASVLKGVSNLLAPRDAVGGKWGLGKPSAMLSCAQNRERLAAFDPRTGTVSVLSAFPEAAELVKKFDPSASPHPPRDGRDPVVLMSWSEDAAKLVIGTASGCMYVLDGQGELVKSWGQGEAWARAGLVGAAFLPDGSLLVLSGASRLYTLPPEFGAPRFEQSMLAQHTVPRCMAYDARSGVLAIAGDGLYDPFKKPKDVKVARDEDRFITLSLWKGAGGDAWESALAVGTRPGSDFLGKITGRVQRPTPEGWAVSPSPTGEHVALRVPGRGVKIFCVADGDFMSAVEGVDGDEEEVEGVMAGVETTRLLIDATMVGWWGAGVLAVRTIGRGISFVELEGFREVSGGSHGGEYAKGTVAIVGGGEKGCVYVMQPMMLVSERRVRKLTGKEEPEPERDPLLMASESHEWPDTLNIGWTLNSLVERTPDEMLELYLKRHAWARAHALATNQGLDSDRVYKYRWTATPIDEWNVKENLEPVTDRRWVIEQCGVRVADSVQLQRSLFECGVRETEKWYDFISNATDGAQVGDVVPQGGIADREWLLQKRMELIGAFDRMETFCEVQEGGYSAQAYAVFRDCDLVDAARAFAAFGDLMGVQILVQRHTRAVFHKLLDILSCIPETTDPGLYAHLLPAPGSTPKDIFAPAREADWSENPETLQVLKANNPDMKASCTPMLTEPILTLDDLETQVLGADALTEWYTNRALDIDTNTGQLSFSKALLQIGVDKGLSGSVTELLKSVQVLSGTVKGSQAGWSVGLQEFSTMSRSDRIRVLLEGSTISSLELDLEERILPFFAGLDDSLREEVLADLYASQMGPRLEWCERLAELEGSGVRLFGSGLRGAFAFANSVTLGIQAWPHTGQWDQLNGLLLNAKCCLEAHERALEDSTVPDCRKTWSELMAKVKILNGCISAGKRLAGHGMAMSIDKIGSLDSEGGLRAVRTILARASRTGRSWADSRWEGLAKDLHSISKRLPVPLERQTVAAELCRALLRAGKFAQAKEQIAGDGDPTLDESSAEMLVLSAGREFLYSAPSLDAPAISDSRECFQLLPDSEAAKAELRVIEALMMLPSRFGLNVLPMQLRQNSRSEVLQQAVTIRPENYRDREGLQALAELLGVTDPDELAEVDVMVGWGALHGGDLAAAQEIAEGLMNAGYENAWEICGAVGQLGQGTEAGEGVDEGVRRKLLGFATLHCPDDRKMVFEKLLEACGPAPVSAAPC</sequence>
<name>A0A8S1IMF9_9CHLO</name>
<evidence type="ECO:0000313" key="7">
    <source>
        <dbReference type="Proteomes" id="UP000708148"/>
    </source>
</evidence>